<dbReference type="RefSeq" id="WP_062128781.1">
    <property type="nucleotide sequence ID" value="NZ_BAZW01000093.1"/>
</dbReference>
<protein>
    <submittedName>
        <fullName evidence="2">Type I restriction-modification system, restriction subunit R</fullName>
    </submittedName>
</protein>
<keyword evidence="3" id="KW-1185">Reference proteome</keyword>
<dbReference type="Proteomes" id="UP000032900">
    <property type="component" value="Unassembled WGS sequence"/>
</dbReference>
<gene>
    <name evidence="2" type="ORF">JCM15548_14600</name>
</gene>
<dbReference type="AlphaFoldDB" id="A0A0E9LSB5"/>
<evidence type="ECO:0000313" key="2">
    <source>
        <dbReference type="EMBL" id="GAO27750.1"/>
    </source>
</evidence>
<name>A0A0E9LSB5_9BACT</name>
<reference evidence="2 3" key="1">
    <citation type="journal article" date="2015" name="Microbes Environ.">
        <title>Distribution and evolution of nitrogen fixation genes in the phylum bacteroidetes.</title>
        <authorList>
            <person name="Inoue J."/>
            <person name="Oshima K."/>
            <person name="Suda W."/>
            <person name="Sakamoto M."/>
            <person name="Iino T."/>
            <person name="Noda S."/>
            <person name="Hongoh Y."/>
            <person name="Hattori M."/>
            <person name="Ohkuma M."/>
        </authorList>
    </citation>
    <scope>NUCLEOTIDE SEQUENCE [LARGE SCALE GENOMIC DNA]</scope>
    <source>
        <strain evidence="2">JCM 15548</strain>
    </source>
</reference>
<dbReference type="STRING" id="1236989.JCM15548_14600"/>
<proteinExistence type="predicted"/>
<evidence type="ECO:0000256" key="1">
    <source>
        <dbReference type="SAM" id="MobiDB-lite"/>
    </source>
</evidence>
<accession>A0A0E9LSB5</accession>
<feature type="region of interest" description="Disordered" evidence="1">
    <location>
        <begin position="206"/>
        <end position="237"/>
    </location>
</feature>
<dbReference type="EMBL" id="BAZW01000093">
    <property type="protein sequence ID" value="GAO27750.1"/>
    <property type="molecule type" value="Genomic_DNA"/>
</dbReference>
<organism evidence="2 3">
    <name type="scientific">Geofilum rubicundum JCM 15548</name>
    <dbReference type="NCBI Taxonomy" id="1236989"/>
    <lineage>
        <taxon>Bacteria</taxon>
        <taxon>Pseudomonadati</taxon>
        <taxon>Bacteroidota</taxon>
        <taxon>Bacteroidia</taxon>
        <taxon>Marinilabiliales</taxon>
        <taxon>Marinilabiliaceae</taxon>
        <taxon>Geofilum</taxon>
    </lineage>
</organism>
<dbReference type="OrthoDB" id="6689311at2"/>
<comment type="caution">
    <text evidence="2">The sequence shown here is derived from an EMBL/GenBank/DDBJ whole genome shotgun (WGS) entry which is preliminary data.</text>
</comment>
<sequence length="335" mass="39171">MDKTREIILANIEKHSHFEEYFKILDIIKVNEFKNPDICIESCKALIEGISKTIIVNLDNTRTADNIDDDNLPKLFKESMNLLTDRCEDIEGDFIIRFSAIIQALGEIRNKRGDISHGRMAPKSIFSSHKLASTVKNMTESMLEYVLVHYFSIDFSTGKLIYDELEEYNNWLDDNTDFPIKKAKYSQLLYENDIDEYENRYNNDFLKTDDEETKKEEVVDEKPEVKEEPKKEEVKAEQQEKEIKKLVGTFDEESFWGDATNEKTEEFAETENLKIKELKKLITDFLFSEKKPLRDDVSNTMNEKPSLKERAKTIEALTGRIIAFADELKKQKLEE</sequence>
<evidence type="ECO:0000313" key="3">
    <source>
        <dbReference type="Proteomes" id="UP000032900"/>
    </source>
</evidence>